<dbReference type="Gene3D" id="1.10.10.10">
    <property type="entry name" value="Winged helix-like DNA-binding domain superfamily/Winged helix DNA-binding domain"/>
    <property type="match status" value="2"/>
</dbReference>
<dbReference type="Pfam" id="PF04539">
    <property type="entry name" value="Sigma70_r3"/>
    <property type="match status" value="1"/>
</dbReference>
<dbReference type="GO" id="GO:0016987">
    <property type="term" value="F:sigma factor activity"/>
    <property type="evidence" value="ECO:0007669"/>
    <property type="project" value="UniProtKB-UniRule"/>
</dbReference>
<dbReference type="InterPro" id="IPR013325">
    <property type="entry name" value="RNA_pol_sigma_r2"/>
</dbReference>
<evidence type="ECO:0000256" key="7">
    <source>
        <dbReference type="SAM" id="MobiDB-lite"/>
    </source>
</evidence>
<feature type="region of interest" description="Sigma-70 factor domain-2" evidence="6">
    <location>
        <begin position="174"/>
        <end position="244"/>
    </location>
</feature>
<dbReference type="Pfam" id="PF04542">
    <property type="entry name" value="Sigma70_r2"/>
    <property type="match status" value="1"/>
</dbReference>
<name>A0A842JGQ1_9ACTN</name>
<keyword evidence="3 6" id="KW-0731">Sigma factor</keyword>
<dbReference type="GO" id="GO:0006352">
    <property type="term" value="P:DNA-templated transcription initiation"/>
    <property type="evidence" value="ECO:0007669"/>
    <property type="project" value="UniProtKB-UniRule"/>
</dbReference>
<feature type="domain" description="RNA polymerase sigma-70" evidence="8">
    <location>
        <begin position="198"/>
        <end position="211"/>
    </location>
</feature>
<feature type="region of interest" description="Sigma-70 factor domain-4" evidence="6">
    <location>
        <begin position="342"/>
        <end position="395"/>
    </location>
</feature>
<comment type="similarity">
    <text evidence="6">Belongs to the sigma-70 factor family. RpoD/SigA subfamily.</text>
</comment>
<dbReference type="Gene3D" id="1.10.601.10">
    <property type="entry name" value="RNA Polymerase Primary Sigma Factor"/>
    <property type="match status" value="2"/>
</dbReference>
<dbReference type="PANTHER" id="PTHR30603">
    <property type="entry name" value="RNA POLYMERASE SIGMA FACTOR RPO"/>
    <property type="match status" value="1"/>
</dbReference>
<dbReference type="InterPro" id="IPR036388">
    <property type="entry name" value="WH-like_DNA-bd_sf"/>
</dbReference>
<evidence type="ECO:0000313" key="10">
    <source>
        <dbReference type="EMBL" id="MBC2890196.1"/>
    </source>
</evidence>
<keyword evidence="5 6" id="KW-0804">Transcription</keyword>
<dbReference type="GO" id="GO:0003677">
    <property type="term" value="F:DNA binding"/>
    <property type="evidence" value="ECO:0007669"/>
    <property type="project" value="UniProtKB-UniRule"/>
</dbReference>
<feature type="DNA-binding region" description="H-T-H motif" evidence="6">
    <location>
        <begin position="368"/>
        <end position="387"/>
    </location>
</feature>
<dbReference type="RefSeq" id="WP_080142777.1">
    <property type="nucleotide sequence ID" value="NZ_JAASIO010000006.1"/>
</dbReference>
<evidence type="ECO:0000256" key="3">
    <source>
        <dbReference type="ARBA" id="ARBA00023082"/>
    </source>
</evidence>
<comment type="subcellular location">
    <subcellularLocation>
        <location evidence="6">Cytoplasm</location>
    </subcellularLocation>
</comment>
<evidence type="ECO:0000256" key="6">
    <source>
        <dbReference type="HAMAP-Rule" id="MF_00963"/>
    </source>
</evidence>
<keyword evidence="2 6" id="KW-0805">Transcription regulation</keyword>
<dbReference type="InterPro" id="IPR000943">
    <property type="entry name" value="RNA_pol_sigma70"/>
</dbReference>
<dbReference type="InterPro" id="IPR009042">
    <property type="entry name" value="RNA_pol_sigma70_r1_2"/>
</dbReference>
<accession>A0A842JGQ1</accession>
<comment type="function">
    <text evidence="6">Sigma factors are initiation factors that promote the attachment of RNA polymerase to specific initiation sites and are then released. This sigma factor is the primary sigma factor during exponential growth.</text>
</comment>
<dbReference type="EMBL" id="JACMSE010000010">
    <property type="protein sequence ID" value="MBC2890196.1"/>
    <property type="molecule type" value="Genomic_DNA"/>
</dbReference>
<gene>
    <name evidence="10" type="primary">rpoD</name>
    <name evidence="6" type="synonym">sigA</name>
    <name evidence="10" type="ORF">H7313_12730</name>
</gene>
<sequence length="408" mass="45815">MAQASKNQAVELDTEQAAKAPIDTEEILDDDDALDVEPDVGAADTLDDDKLDPGLVDEDADLLEGIPEEELKATVDVQLPRVTKSKARTTRKRNADAGVTMLTGDPVRMYLKEIGKVPLLTAAEEIDLAMKIEAGMAAMEELDRAEDEGVELDRREKRRLGRIEQVGLDAKQQLIEANLRLVVSIAKRYVGRGMLFLDLIQEGNLGLIRAVEKFDYTKGFKFSTYATWWIRQAITRAIADQARTIRIPVHMVETINKLVRIQRQLLQELGREPTPEEIGKEMGLPAERVREIQKISQEPVSLETPIGEEEDSQLGDFIEDDAAVVPPDAASFSMLQEQLSKVLDGLAERERKVISLRFGLEDGHPRTLEEVGREFGVTRERIRQIESKTLAKLRHPSRSSKLKDYLED</sequence>
<dbReference type="NCBIfam" id="TIGR02937">
    <property type="entry name" value="sigma70-ECF"/>
    <property type="match status" value="1"/>
</dbReference>
<dbReference type="CDD" id="cd06171">
    <property type="entry name" value="Sigma70_r4"/>
    <property type="match status" value="1"/>
</dbReference>
<dbReference type="FunFam" id="1.10.601.10:FF:000001">
    <property type="entry name" value="RNA polymerase sigma factor SigA"/>
    <property type="match status" value="1"/>
</dbReference>
<dbReference type="PROSITE" id="PS00715">
    <property type="entry name" value="SIGMA70_1"/>
    <property type="match status" value="1"/>
</dbReference>
<evidence type="ECO:0000256" key="1">
    <source>
        <dbReference type="ARBA" id="ARBA00022490"/>
    </source>
</evidence>
<keyword evidence="11" id="KW-1185">Reference proteome</keyword>
<comment type="caution">
    <text evidence="10">The sequence shown here is derived from an EMBL/GenBank/DDBJ whole genome shotgun (WGS) entry which is preliminary data.</text>
</comment>
<protein>
    <recommendedName>
        <fullName evidence="6">RNA polymerase sigma factor SigA</fullName>
    </recommendedName>
</protein>
<dbReference type="InterPro" id="IPR012760">
    <property type="entry name" value="RNA_pol_sigma_RpoD_C"/>
</dbReference>
<evidence type="ECO:0000259" key="9">
    <source>
        <dbReference type="PROSITE" id="PS00716"/>
    </source>
</evidence>
<feature type="domain" description="RNA polymerase sigma-70" evidence="9">
    <location>
        <begin position="367"/>
        <end position="393"/>
    </location>
</feature>
<dbReference type="InterPro" id="IPR050239">
    <property type="entry name" value="Sigma-70_RNA_pol_init_factors"/>
</dbReference>
<feature type="region of interest" description="Disordered" evidence="7">
    <location>
        <begin position="1"/>
        <end position="23"/>
    </location>
</feature>
<dbReference type="FunFam" id="1.10.10.10:FF:000002">
    <property type="entry name" value="RNA polymerase sigma factor SigA"/>
    <property type="match status" value="1"/>
</dbReference>
<dbReference type="InterPro" id="IPR007624">
    <property type="entry name" value="RNA_pol_sigma70_r3"/>
</dbReference>
<feature type="short sequence motif" description="Interaction with polymerase core subunit RpoC" evidence="6">
    <location>
        <begin position="198"/>
        <end position="201"/>
    </location>
</feature>
<dbReference type="FunFam" id="1.10.10.10:FF:000004">
    <property type="entry name" value="RNA polymerase sigma factor SigA"/>
    <property type="match status" value="1"/>
</dbReference>
<dbReference type="InterPro" id="IPR007630">
    <property type="entry name" value="RNA_pol_sigma70_r4"/>
</dbReference>
<dbReference type="GO" id="GO:0005737">
    <property type="term" value="C:cytoplasm"/>
    <property type="evidence" value="ECO:0007669"/>
    <property type="project" value="UniProtKB-SubCell"/>
</dbReference>
<dbReference type="AlphaFoldDB" id="A0A842JGQ1"/>
<dbReference type="PANTHER" id="PTHR30603:SF60">
    <property type="entry name" value="RNA POLYMERASE SIGMA FACTOR RPOD"/>
    <property type="match status" value="1"/>
</dbReference>
<evidence type="ECO:0000256" key="5">
    <source>
        <dbReference type="ARBA" id="ARBA00023163"/>
    </source>
</evidence>
<dbReference type="PRINTS" id="PR00046">
    <property type="entry name" value="SIGMA70FCT"/>
</dbReference>
<dbReference type="SUPFAM" id="SSF88659">
    <property type="entry name" value="Sigma3 and sigma4 domains of RNA polymerase sigma factors"/>
    <property type="match status" value="2"/>
</dbReference>
<dbReference type="InterPro" id="IPR013324">
    <property type="entry name" value="RNA_pol_sigma_r3/r4-like"/>
</dbReference>
<evidence type="ECO:0000313" key="11">
    <source>
        <dbReference type="Proteomes" id="UP000587396"/>
    </source>
</evidence>
<dbReference type="InterPro" id="IPR014284">
    <property type="entry name" value="RNA_pol_sigma-70_dom"/>
</dbReference>
<dbReference type="InterPro" id="IPR028630">
    <property type="entry name" value="Sigma70_RpoD"/>
</dbReference>
<dbReference type="HAMAP" id="MF_00963">
    <property type="entry name" value="Sigma70_RpoD_SigA"/>
    <property type="match status" value="1"/>
</dbReference>
<dbReference type="Pfam" id="PF00140">
    <property type="entry name" value="Sigma70_r1_2"/>
    <property type="match status" value="1"/>
</dbReference>
<feature type="region of interest" description="Sigma-70 factor domain-3" evidence="6">
    <location>
        <begin position="253"/>
        <end position="329"/>
    </location>
</feature>
<organism evidence="10 11">
    <name type="scientific">Gordonibacter massiliensis</name>
    <name type="common">ex Traore et al. 2017</name>
    <dbReference type="NCBI Taxonomy" id="1841863"/>
    <lineage>
        <taxon>Bacteria</taxon>
        <taxon>Bacillati</taxon>
        <taxon>Actinomycetota</taxon>
        <taxon>Coriobacteriia</taxon>
        <taxon>Eggerthellales</taxon>
        <taxon>Eggerthellaceae</taxon>
        <taxon>Gordonibacter</taxon>
    </lineage>
</organism>
<keyword evidence="1 6" id="KW-0963">Cytoplasm</keyword>
<keyword evidence="4 6" id="KW-0238">DNA-binding</keyword>
<evidence type="ECO:0000256" key="4">
    <source>
        <dbReference type="ARBA" id="ARBA00023125"/>
    </source>
</evidence>
<proteinExistence type="inferred from homology"/>
<dbReference type="InterPro" id="IPR007627">
    <property type="entry name" value="RNA_pol_sigma70_r2"/>
</dbReference>
<dbReference type="Pfam" id="PF04545">
    <property type="entry name" value="Sigma70_r4"/>
    <property type="match status" value="1"/>
</dbReference>
<dbReference type="Proteomes" id="UP000587396">
    <property type="component" value="Unassembled WGS sequence"/>
</dbReference>
<comment type="subunit">
    <text evidence="6">Interacts transiently with the RNA polymerase catalytic core.</text>
</comment>
<evidence type="ECO:0000256" key="2">
    <source>
        <dbReference type="ARBA" id="ARBA00023015"/>
    </source>
</evidence>
<reference evidence="10 11" key="1">
    <citation type="submission" date="2020-08" db="EMBL/GenBank/DDBJ databases">
        <authorList>
            <person name="Liu C."/>
            <person name="Sun Q."/>
        </authorList>
    </citation>
    <scope>NUCLEOTIDE SEQUENCE [LARGE SCALE GENOMIC DNA]</scope>
    <source>
        <strain evidence="10 11">N22</strain>
    </source>
</reference>
<dbReference type="PROSITE" id="PS00716">
    <property type="entry name" value="SIGMA70_2"/>
    <property type="match status" value="1"/>
</dbReference>
<dbReference type="NCBIfam" id="TIGR02393">
    <property type="entry name" value="RpoD_Cterm"/>
    <property type="match status" value="1"/>
</dbReference>
<dbReference type="SUPFAM" id="SSF88946">
    <property type="entry name" value="Sigma2 domain of RNA polymerase sigma factors"/>
    <property type="match status" value="1"/>
</dbReference>
<evidence type="ECO:0000259" key="8">
    <source>
        <dbReference type="PROSITE" id="PS00715"/>
    </source>
</evidence>